<sequence length="291" mass="34206">MFCLELSIPPLPKLLTVNKVTFWRNDVHPERVFPLYDIIIVRHGVFYITEEDTPYELKENQMIILEPGKRHYGHQPCSTDTLLFYLHFQHKAPLQTLPIENIQWNAVMPLTTYHDLEVQEQKMYIPKSIELNVKQYEPILEEMITLREQSIMENMLPLQANLAQFLAMLQKTARSQSLARSEQVCNLITNYLYTTMEQPFRLEDMAQDLNFSINYLSKCLKKHTGLTPLHYLNHIRMEKAVALLSHTNLTLQEISMKVGIPDYNYFFRLFRKHAGIPPAKFRSEVYASKTT</sequence>
<proteinExistence type="predicted"/>
<dbReference type="Proteomes" id="UP001527882">
    <property type="component" value="Unassembled WGS sequence"/>
</dbReference>
<dbReference type="Pfam" id="PF12833">
    <property type="entry name" value="HTH_18"/>
    <property type="match status" value="1"/>
</dbReference>
<dbReference type="PANTHER" id="PTHR43280:SF2">
    <property type="entry name" value="HTH-TYPE TRANSCRIPTIONAL REGULATOR EXSA"/>
    <property type="match status" value="1"/>
</dbReference>
<dbReference type="InterPro" id="IPR018060">
    <property type="entry name" value="HTH_AraC"/>
</dbReference>
<evidence type="ECO:0000256" key="3">
    <source>
        <dbReference type="ARBA" id="ARBA00023163"/>
    </source>
</evidence>
<gene>
    <name evidence="5" type="ORF">O9H85_00675</name>
</gene>
<keyword evidence="1" id="KW-0805">Transcription regulation</keyword>
<dbReference type="PANTHER" id="PTHR43280">
    <property type="entry name" value="ARAC-FAMILY TRANSCRIPTIONAL REGULATOR"/>
    <property type="match status" value="1"/>
</dbReference>
<dbReference type="RefSeq" id="WP_269879345.1">
    <property type="nucleotide sequence ID" value="NZ_JAQAGZ010000001.1"/>
</dbReference>
<evidence type="ECO:0000259" key="4">
    <source>
        <dbReference type="PROSITE" id="PS01124"/>
    </source>
</evidence>
<dbReference type="InterPro" id="IPR037923">
    <property type="entry name" value="HTH-like"/>
</dbReference>
<dbReference type="SMART" id="SM00342">
    <property type="entry name" value="HTH_ARAC"/>
    <property type="match status" value="1"/>
</dbReference>
<organism evidence="5 6">
    <name type="scientific">Paenibacillus gyeongsangnamensis</name>
    <dbReference type="NCBI Taxonomy" id="3388067"/>
    <lineage>
        <taxon>Bacteria</taxon>
        <taxon>Bacillati</taxon>
        <taxon>Bacillota</taxon>
        <taxon>Bacilli</taxon>
        <taxon>Bacillales</taxon>
        <taxon>Paenibacillaceae</taxon>
        <taxon>Paenibacillus</taxon>
    </lineage>
</organism>
<keyword evidence="3" id="KW-0804">Transcription</keyword>
<dbReference type="PROSITE" id="PS00041">
    <property type="entry name" value="HTH_ARAC_FAMILY_1"/>
    <property type="match status" value="1"/>
</dbReference>
<dbReference type="SUPFAM" id="SSF46689">
    <property type="entry name" value="Homeodomain-like"/>
    <property type="match status" value="2"/>
</dbReference>
<evidence type="ECO:0000256" key="2">
    <source>
        <dbReference type="ARBA" id="ARBA00023125"/>
    </source>
</evidence>
<evidence type="ECO:0000313" key="5">
    <source>
        <dbReference type="EMBL" id="MCZ8510971.1"/>
    </source>
</evidence>
<reference evidence="5 6" key="1">
    <citation type="submission" date="2022-12" db="EMBL/GenBank/DDBJ databases">
        <title>Draft genome sequence of Paenibacillus sp. dW9.</title>
        <authorList>
            <person name="Choi E.-W."/>
            <person name="Kim D.-U."/>
        </authorList>
    </citation>
    <scope>NUCLEOTIDE SEQUENCE [LARGE SCALE GENOMIC DNA]</scope>
    <source>
        <strain evidence="6">dW9</strain>
    </source>
</reference>
<dbReference type="SUPFAM" id="SSF51215">
    <property type="entry name" value="Regulatory protein AraC"/>
    <property type="match status" value="1"/>
</dbReference>
<name>A0ABT4Q273_9BACL</name>
<feature type="domain" description="HTH araC/xylS-type" evidence="4">
    <location>
        <begin position="186"/>
        <end position="284"/>
    </location>
</feature>
<dbReference type="PROSITE" id="PS01124">
    <property type="entry name" value="HTH_ARAC_FAMILY_2"/>
    <property type="match status" value="1"/>
</dbReference>
<dbReference type="InterPro" id="IPR009057">
    <property type="entry name" value="Homeodomain-like_sf"/>
</dbReference>
<dbReference type="InterPro" id="IPR003313">
    <property type="entry name" value="AraC-bd"/>
</dbReference>
<dbReference type="InterPro" id="IPR018062">
    <property type="entry name" value="HTH_AraC-typ_CS"/>
</dbReference>
<evidence type="ECO:0000256" key="1">
    <source>
        <dbReference type="ARBA" id="ARBA00023015"/>
    </source>
</evidence>
<dbReference type="EMBL" id="JAQAGZ010000001">
    <property type="protein sequence ID" value="MCZ8510971.1"/>
    <property type="molecule type" value="Genomic_DNA"/>
</dbReference>
<accession>A0ABT4Q273</accession>
<comment type="caution">
    <text evidence="5">The sequence shown here is derived from an EMBL/GenBank/DDBJ whole genome shotgun (WGS) entry which is preliminary data.</text>
</comment>
<dbReference type="Pfam" id="PF02311">
    <property type="entry name" value="AraC_binding"/>
    <property type="match status" value="1"/>
</dbReference>
<dbReference type="Gene3D" id="1.10.10.60">
    <property type="entry name" value="Homeodomain-like"/>
    <property type="match status" value="2"/>
</dbReference>
<evidence type="ECO:0000313" key="6">
    <source>
        <dbReference type="Proteomes" id="UP001527882"/>
    </source>
</evidence>
<keyword evidence="6" id="KW-1185">Reference proteome</keyword>
<keyword evidence="2" id="KW-0238">DNA-binding</keyword>
<protein>
    <submittedName>
        <fullName evidence="5">AraC family transcriptional regulator</fullName>
    </submittedName>
</protein>